<evidence type="ECO:0000259" key="7">
    <source>
        <dbReference type="Pfam" id="PF02771"/>
    </source>
</evidence>
<evidence type="ECO:0000313" key="9">
    <source>
        <dbReference type="Proteomes" id="UP000766336"/>
    </source>
</evidence>
<evidence type="ECO:0000256" key="4">
    <source>
        <dbReference type="ARBA" id="ARBA00022827"/>
    </source>
</evidence>
<comment type="similarity">
    <text evidence="2">Belongs to the acyl-CoA dehydrogenase family.</text>
</comment>
<protein>
    <submittedName>
        <fullName evidence="8">Acyl-CoA dehydrogenase family protein</fullName>
    </submittedName>
</protein>
<dbReference type="SUPFAM" id="SSF47203">
    <property type="entry name" value="Acyl-CoA dehydrogenase C-terminal domain-like"/>
    <property type="match status" value="1"/>
</dbReference>
<dbReference type="InterPro" id="IPR013786">
    <property type="entry name" value="AcylCoA_DH/ox_N"/>
</dbReference>
<comment type="cofactor">
    <cofactor evidence="1">
        <name>FAD</name>
        <dbReference type="ChEBI" id="CHEBI:57692"/>
    </cofactor>
</comment>
<keyword evidence="9" id="KW-1185">Reference proteome</keyword>
<evidence type="ECO:0000259" key="6">
    <source>
        <dbReference type="Pfam" id="PF00441"/>
    </source>
</evidence>
<feature type="domain" description="Acyl-CoA dehydrogenase/oxidase N-terminal" evidence="7">
    <location>
        <begin position="29"/>
        <end position="95"/>
    </location>
</feature>
<dbReference type="Pfam" id="PF00441">
    <property type="entry name" value="Acyl-CoA_dh_1"/>
    <property type="match status" value="1"/>
</dbReference>
<evidence type="ECO:0000256" key="5">
    <source>
        <dbReference type="ARBA" id="ARBA00023002"/>
    </source>
</evidence>
<name>A0ABS5QHB9_9PROT</name>
<comment type="caution">
    <text evidence="8">The sequence shown here is derived from an EMBL/GenBank/DDBJ whole genome shotgun (WGS) entry which is preliminary data.</text>
</comment>
<dbReference type="Gene3D" id="1.20.140.10">
    <property type="entry name" value="Butyryl-CoA Dehydrogenase, subunit A, domain 3"/>
    <property type="match status" value="1"/>
</dbReference>
<dbReference type="Pfam" id="PF02771">
    <property type="entry name" value="Acyl-CoA_dh_N"/>
    <property type="match status" value="1"/>
</dbReference>
<dbReference type="EMBL" id="JAHCDA010000003">
    <property type="protein sequence ID" value="MBS7812753.1"/>
    <property type="molecule type" value="Genomic_DNA"/>
</dbReference>
<proteinExistence type="inferred from homology"/>
<dbReference type="RefSeq" id="WP_213671439.1">
    <property type="nucleotide sequence ID" value="NZ_JAHCDA010000003.1"/>
</dbReference>
<evidence type="ECO:0000256" key="3">
    <source>
        <dbReference type="ARBA" id="ARBA00022630"/>
    </source>
</evidence>
<dbReference type="InterPro" id="IPR036250">
    <property type="entry name" value="AcylCo_DH-like_C"/>
</dbReference>
<dbReference type="InterPro" id="IPR009075">
    <property type="entry name" value="AcylCo_DH/oxidase_C"/>
</dbReference>
<feature type="domain" description="Acyl-CoA dehydrogenase/oxidase C-terminal" evidence="6">
    <location>
        <begin position="180"/>
        <end position="311"/>
    </location>
</feature>
<dbReference type="Proteomes" id="UP000766336">
    <property type="component" value="Unassembled WGS sequence"/>
</dbReference>
<organism evidence="8 9">
    <name type="scientific">Roseococcus pinisoli</name>
    <dbReference type="NCBI Taxonomy" id="2835040"/>
    <lineage>
        <taxon>Bacteria</taxon>
        <taxon>Pseudomonadati</taxon>
        <taxon>Pseudomonadota</taxon>
        <taxon>Alphaproteobacteria</taxon>
        <taxon>Acetobacterales</taxon>
        <taxon>Roseomonadaceae</taxon>
        <taxon>Roseococcus</taxon>
    </lineage>
</organism>
<dbReference type="Gene3D" id="1.10.540.10">
    <property type="entry name" value="Acyl-CoA dehydrogenase/oxidase, N-terminal domain"/>
    <property type="match status" value="1"/>
</dbReference>
<dbReference type="InterPro" id="IPR037069">
    <property type="entry name" value="AcylCoA_DH/ox_N_sf"/>
</dbReference>
<keyword evidence="5" id="KW-0560">Oxidoreductase</keyword>
<dbReference type="PANTHER" id="PTHR43884">
    <property type="entry name" value="ACYL-COA DEHYDROGENASE"/>
    <property type="match status" value="1"/>
</dbReference>
<accession>A0ABS5QHB9</accession>
<reference evidence="8 9" key="1">
    <citation type="submission" date="2021-05" db="EMBL/GenBank/DDBJ databases">
        <title>Roseococcus sp. XZZS9, whole genome shotgun sequencing project.</title>
        <authorList>
            <person name="Zhao G."/>
            <person name="Shen L."/>
        </authorList>
    </citation>
    <scope>NUCLEOTIDE SEQUENCE [LARGE SCALE GENOMIC DNA]</scope>
    <source>
        <strain evidence="8 9">XZZS9</strain>
    </source>
</reference>
<evidence type="ECO:0000313" key="8">
    <source>
        <dbReference type="EMBL" id="MBS7812753.1"/>
    </source>
</evidence>
<dbReference type="SUPFAM" id="SSF56645">
    <property type="entry name" value="Acyl-CoA dehydrogenase NM domain-like"/>
    <property type="match status" value="1"/>
</dbReference>
<evidence type="ECO:0000256" key="2">
    <source>
        <dbReference type="ARBA" id="ARBA00009347"/>
    </source>
</evidence>
<gene>
    <name evidence="8" type="ORF">KHU32_17510</name>
</gene>
<dbReference type="PANTHER" id="PTHR43884:SF20">
    <property type="entry name" value="ACYL-COA DEHYDROGENASE FADE28"/>
    <property type="match status" value="1"/>
</dbReference>
<keyword evidence="4" id="KW-0274">FAD</keyword>
<dbReference type="InterPro" id="IPR009100">
    <property type="entry name" value="AcylCoA_DH/oxidase_NM_dom_sf"/>
</dbReference>
<keyword evidence="3" id="KW-0285">Flavoprotein</keyword>
<evidence type="ECO:0000256" key="1">
    <source>
        <dbReference type="ARBA" id="ARBA00001974"/>
    </source>
</evidence>
<sequence>MNDLRSILTEQVDRLIGDAGGIALLRQIEAGEWPAELWAGLEAQGLALALVPEAAGGVGLSWGDAAAIWQVLGRHGAPAPIAETMLAGALLASAGIEVPEGPLGLACGSAAVPYGRHVARIVLLEGNTVALHEPGEIRPAGNVGREPRDAVMPGPRIARALLPNEFGPRAGLLGRALIRSAVIAGALERVLALTVDWANTRKQFGRPIGKFQAVQQQLAAMAGEVAAVSVAVGQAARAADAHGLSGAAFEIGCAKVVAGEAATLGAATAHQVFAAIGITEEHELHHFTRRLWSWREEGGTERFWAAEIGRAALSRGGANLWPDLTARDPQGSN</sequence>